<protein>
    <submittedName>
        <fullName evidence="3">Tyrosine-type recombinase/integrase</fullName>
    </submittedName>
</protein>
<gene>
    <name evidence="3" type="ORF">ICL16_41010</name>
</gene>
<dbReference type="PANTHER" id="PTHR30349:SF81">
    <property type="entry name" value="TYROSINE RECOMBINASE XERC"/>
    <property type="match status" value="1"/>
</dbReference>
<dbReference type="InterPro" id="IPR002104">
    <property type="entry name" value="Integrase_catalytic"/>
</dbReference>
<dbReference type="Gene3D" id="1.10.443.10">
    <property type="entry name" value="Intergrase catalytic core"/>
    <property type="match status" value="1"/>
</dbReference>
<name>A0A8J6XRI7_9CYAN</name>
<sequence length="593" mass="69182">MMEIDWSQDYNNEFICPKCELGWLNLYARAKTIIFRCGSCLRKTNNLCQVKKCQPYIDLDTNTTWFHGQRVDDFICPECGVQHIVFDRSRLGKKHFFCKNCQKTTLDSINLSRIIVSRYSQQKMSVKRFTFEDDIWDLRAIHSLIDEQNYKYIIYFQSIKSQWFKSLVKRYIHHLCKLDTPLNTIDQHMTSFRFLSRYLVEMDISSINQINRSVILDFISHQSTEDAVKSRLWTLRDFFTIGQLLHWFNIDQDLVRDDDYPKVKLRNPDPLIDIVREQIEKKLHLLPDPIARMWIIAFFTAMRSSELALLKKDCLVQSGANWKIIWNRKKGKDQHEVPITRIIAKVIQEQQEYINSLWGEDWNYLFCHYQGISRTDLTQPNIKPVKKVIPVVDSPLQIAIRCLIKVENIRDLNGELATFSPRLIRPTRLTQLFEQGHDLAVVSAWAGHKLLSTTSLHYTKVSCELIGKEAGHIQKALLNIDGKPLHYESMPKSFWQNPRAHELNIPSDHINTPIYGYCGLPLDEDCNKFRACLTCGCFAAIPEKLPLYIKNRDELRAKESRARVNGHDVLVEQFSRQADQLDKIIASLTGGGE</sequence>
<reference evidence="3" key="1">
    <citation type="submission" date="2020-09" db="EMBL/GenBank/DDBJ databases">
        <title>Iningainema tapete sp. nov. (Scytonemataceae, Cyanobacteria) from greenhouses in central Florida (USA) produces two types of nodularin with biosynthetic potential for microcystin-LR and anabaenopeptins.</title>
        <authorList>
            <person name="Berthold D.E."/>
            <person name="Lefler F.W."/>
            <person name="Huang I.-S."/>
            <person name="Abdulla H."/>
            <person name="Zimba P.V."/>
            <person name="Laughinghouse H.D. IV."/>
        </authorList>
    </citation>
    <scope>NUCLEOTIDE SEQUENCE</scope>
    <source>
        <strain evidence="3">BLCCT55</strain>
    </source>
</reference>
<comment type="caution">
    <text evidence="3">The sequence shown here is derived from an EMBL/GenBank/DDBJ whole genome shotgun (WGS) entry which is preliminary data.</text>
</comment>
<dbReference type="PANTHER" id="PTHR30349">
    <property type="entry name" value="PHAGE INTEGRASE-RELATED"/>
    <property type="match status" value="1"/>
</dbReference>
<accession>A0A8J6XRI7</accession>
<dbReference type="GO" id="GO:0006310">
    <property type="term" value="P:DNA recombination"/>
    <property type="evidence" value="ECO:0007669"/>
    <property type="project" value="UniProtKB-KW"/>
</dbReference>
<dbReference type="GO" id="GO:0003677">
    <property type="term" value="F:DNA binding"/>
    <property type="evidence" value="ECO:0007669"/>
    <property type="project" value="InterPro"/>
</dbReference>
<dbReference type="InterPro" id="IPR013762">
    <property type="entry name" value="Integrase-like_cat_sf"/>
</dbReference>
<feature type="domain" description="Tyr recombinase" evidence="2">
    <location>
        <begin position="266"/>
        <end position="471"/>
    </location>
</feature>
<keyword evidence="1" id="KW-0233">DNA recombination</keyword>
<dbReference type="SUPFAM" id="SSF56349">
    <property type="entry name" value="DNA breaking-rejoining enzymes"/>
    <property type="match status" value="1"/>
</dbReference>
<organism evidence="3 4">
    <name type="scientific">Iningainema tapete BLCC-T55</name>
    <dbReference type="NCBI Taxonomy" id="2748662"/>
    <lineage>
        <taxon>Bacteria</taxon>
        <taxon>Bacillati</taxon>
        <taxon>Cyanobacteriota</taxon>
        <taxon>Cyanophyceae</taxon>
        <taxon>Nostocales</taxon>
        <taxon>Scytonemataceae</taxon>
        <taxon>Iningainema tapete</taxon>
    </lineage>
</organism>
<proteinExistence type="predicted"/>
<dbReference type="Pfam" id="PF00589">
    <property type="entry name" value="Phage_integrase"/>
    <property type="match status" value="1"/>
</dbReference>
<evidence type="ECO:0000259" key="2">
    <source>
        <dbReference type="PROSITE" id="PS51898"/>
    </source>
</evidence>
<dbReference type="InterPro" id="IPR011010">
    <property type="entry name" value="DNA_brk_join_enz"/>
</dbReference>
<dbReference type="InterPro" id="IPR050090">
    <property type="entry name" value="Tyrosine_recombinase_XerCD"/>
</dbReference>
<evidence type="ECO:0000256" key="1">
    <source>
        <dbReference type="ARBA" id="ARBA00023172"/>
    </source>
</evidence>
<dbReference type="GO" id="GO:0015074">
    <property type="term" value="P:DNA integration"/>
    <property type="evidence" value="ECO:0007669"/>
    <property type="project" value="InterPro"/>
</dbReference>
<dbReference type="AlphaFoldDB" id="A0A8J6XRI7"/>
<evidence type="ECO:0000313" key="3">
    <source>
        <dbReference type="EMBL" id="MBD2778257.1"/>
    </source>
</evidence>
<dbReference type="Proteomes" id="UP000629098">
    <property type="component" value="Unassembled WGS sequence"/>
</dbReference>
<dbReference type="EMBL" id="JACXAE010000125">
    <property type="protein sequence ID" value="MBD2778257.1"/>
    <property type="molecule type" value="Genomic_DNA"/>
</dbReference>
<evidence type="ECO:0000313" key="4">
    <source>
        <dbReference type="Proteomes" id="UP000629098"/>
    </source>
</evidence>
<dbReference type="PROSITE" id="PS51898">
    <property type="entry name" value="TYR_RECOMBINASE"/>
    <property type="match status" value="1"/>
</dbReference>
<keyword evidence="4" id="KW-1185">Reference proteome</keyword>